<keyword evidence="2" id="KW-1185">Reference proteome</keyword>
<comment type="caution">
    <text evidence="1">The sequence shown here is derived from an EMBL/GenBank/DDBJ whole genome shotgun (WGS) entry which is preliminary data.</text>
</comment>
<protein>
    <recommendedName>
        <fullName evidence="3">RebB like protein</fullName>
    </recommendedName>
</protein>
<dbReference type="AlphaFoldDB" id="A0A108U6R8"/>
<dbReference type="InterPro" id="IPR021070">
    <property type="entry name" value="Killing_trait_RebB"/>
</dbReference>
<proteinExistence type="predicted"/>
<dbReference type="Pfam" id="PF11747">
    <property type="entry name" value="RebB"/>
    <property type="match status" value="1"/>
</dbReference>
<dbReference type="RefSeq" id="WP_201025449.1">
    <property type="nucleotide sequence ID" value="NZ_JAJA02000001.1"/>
</dbReference>
<gene>
    <name evidence="1" type="ORF">AZ78_1144</name>
</gene>
<evidence type="ECO:0000313" key="2">
    <source>
        <dbReference type="Proteomes" id="UP000023435"/>
    </source>
</evidence>
<sequence length="45" mass="4594">MTKPVAVNDQVVDSLTIASAKLLAESPSVALGSIFQSQAHSLGIV</sequence>
<dbReference type="Proteomes" id="UP000023435">
    <property type="component" value="Unassembled WGS sequence"/>
</dbReference>
<dbReference type="EMBL" id="JAJA02000001">
    <property type="protein sequence ID" value="KWS03596.1"/>
    <property type="molecule type" value="Genomic_DNA"/>
</dbReference>
<evidence type="ECO:0008006" key="3">
    <source>
        <dbReference type="Google" id="ProtNLM"/>
    </source>
</evidence>
<evidence type="ECO:0000313" key="1">
    <source>
        <dbReference type="EMBL" id="KWS03596.1"/>
    </source>
</evidence>
<reference evidence="1 2" key="1">
    <citation type="journal article" date="2014" name="Genome Announc.">
        <title>Draft Genome Sequence of Lysobacter capsici AZ78, a Bacterium Antagonistic to Plant-Pathogenic Oomycetes.</title>
        <authorList>
            <person name="Puopolo G."/>
            <person name="Sonego P."/>
            <person name="Engelen K."/>
            <person name="Pertot I."/>
        </authorList>
    </citation>
    <scope>NUCLEOTIDE SEQUENCE [LARGE SCALE GENOMIC DNA]</scope>
    <source>
        <strain evidence="1 2">AZ78</strain>
    </source>
</reference>
<name>A0A108U6R8_9GAMM</name>
<organism evidence="1 2">
    <name type="scientific">Lysobacter capsici AZ78</name>
    <dbReference type="NCBI Taxonomy" id="1444315"/>
    <lineage>
        <taxon>Bacteria</taxon>
        <taxon>Pseudomonadati</taxon>
        <taxon>Pseudomonadota</taxon>
        <taxon>Gammaproteobacteria</taxon>
        <taxon>Lysobacterales</taxon>
        <taxon>Lysobacteraceae</taxon>
        <taxon>Lysobacter</taxon>
    </lineage>
</organism>
<accession>A0A108U6R8</accession>